<name>A0A392RIE1_9FABA</name>
<evidence type="ECO:0000313" key="2">
    <source>
        <dbReference type="Proteomes" id="UP000265520"/>
    </source>
</evidence>
<dbReference type="EMBL" id="LXQA010229440">
    <property type="protein sequence ID" value="MCI36009.1"/>
    <property type="molecule type" value="Genomic_DNA"/>
</dbReference>
<evidence type="ECO:0000313" key="1">
    <source>
        <dbReference type="EMBL" id="MCI36009.1"/>
    </source>
</evidence>
<dbReference type="AlphaFoldDB" id="A0A392RIE1"/>
<organism evidence="1 2">
    <name type="scientific">Trifolium medium</name>
    <dbReference type="NCBI Taxonomy" id="97028"/>
    <lineage>
        <taxon>Eukaryota</taxon>
        <taxon>Viridiplantae</taxon>
        <taxon>Streptophyta</taxon>
        <taxon>Embryophyta</taxon>
        <taxon>Tracheophyta</taxon>
        <taxon>Spermatophyta</taxon>
        <taxon>Magnoliopsida</taxon>
        <taxon>eudicotyledons</taxon>
        <taxon>Gunneridae</taxon>
        <taxon>Pentapetalae</taxon>
        <taxon>rosids</taxon>
        <taxon>fabids</taxon>
        <taxon>Fabales</taxon>
        <taxon>Fabaceae</taxon>
        <taxon>Papilionoideae</taxon>
        <taxon>50 kb inversion clade</taxon>
        <taxon>NPAAA clade</taxon>
        <taxon>Hologalegina</taxon>
        <taxon>IRL clade</taxon>
        <taxon>Trifolieae</taxon>
        <taxon>Trifolium</taxon>
    </lineage>
</organism>
<protein>
    <submittedName>
        <fullName evidence="1">Uncharacterized protein</fullName>
    </submittedName>
</protein>
<sequence length="49" mass="5515">SSDAAMEKLDERVDAIRVTQGVLGMKLFRYTVISMVDELQKKTNMEVAP</sequence>
<feature type="non-terminal residue" evidence="1">
    <location>
        <position position="1"/>
    </location>
</feature>
<reference evidence="1 2" key="1">
    <citation type="journal article" date="2018" name="Front. Plant Sci.">
        <title>Red Clover (Trifolium pratense) and Zigzag Clover (T. medium) - A Picture of Genomic Similarities and Differences.</title>
        <authorList>
            <person name="Dluhosova J."/>
            <person name="Istvanek J."/>
            <person name="Nedelnik J."/>
            <person name="Repkova J."/>
        </authorList>
    </citation>
    <scope>NUCLEOTIDE SEQUENCE [LARGE SCALE GENOMIC DNA]</scope>
    <source>
        <strain evidence="2">cv. 10/8</strain>
        <tissue evidence="1">Leaf</tissue>
    </source>
</reference>
<dbReference type="Proteomes" id="UP000265520">
    <property type="component" value="Unassembled WGS sequence"/>
</dbReference>
<comment type="caution">
    <text evidence="1">The sequence shown here is derived from an EMBL/GenBank/DDBJ whole genome shotgun (WGS) entry which is preliminary data.</text>
</comment>
<accession>A0A392RIE1</accession>
<proteinExistence type="predicted"/>
<keyword evidence="2" id="KW-1185">Reference proteome</keyword>